<dbReference type="InterPro" id="IPR036162">
    <property type="entry name" value="Resolvase-like_N_sf"/>
</dbReference>
<evidence type="ECO:0000256" key="3">
    <source>
        <dbReference type="ARBA" id="ARBA00023172"/>
    </source>
</evidence>
<evidence type="ECO:0008006" key="10">
    <source>
        <dbReference type="Google" id="ProtNLM"/>
    </source>
</evidence>
<accession>A0AAC9J0F3</accession>
<dbReference type="GO" id="GO:0015074">
    <property type="term" value="P:DNA integration"/>
    <property type="evidence" value="ECO:0007669"/>
    <property type="project" value="UniProtKB-KW"/>
</dbReference>
<evidence type="ECO:0000313" key="8">
    <source>
        <dbReference type="EMBL" id="APC48267.1"/>
    </source>
</evidence>
<dbReference type="CDD" id="cd00338">
    <property type="entry name" value="Ser_Recombinase"/>
    <property type="match status" value="1"/>
</dbReference>
<keyword evidence="1" id="KW-0229">DNA integration</keyword>
<evidence type="ECO:0000256" key="5">
    <source>
        <dbReference type="PROSITE-ProRule" id="PRU10137"/>
    </source>
</evidence>
<feature type="active site" description="O-(5'-phospho-DNA)-serine intermediate" evidence="4 5">
    <location>
        <position position="9"/>
    </location>
</feature>
<protein>
    <recommendedName>
        <fullName evidence="10">Recombinase family protein</fullName>
    </recommendedName>
</protein>
<dbReference type="PROSITE" id="PS51736">
    <property type="entry name" value="RECOMBINASES_3"/>
    <property type="match status" value="1"/>
</dbReference>
<dbReference type="Pfam" id="PF07508">
    <property type="entry name" value="Recombinase"/>
    <property type="match status" value="1"/>
</dbReference>
<dbReference type="GO" id="GO:0003677">
    <property type="term" value="F:DNA binding"/>
    <property type="evidence" value="ECO:0007669"/>
    <property type="project" value="UniProtKB-KW"/>
</dbReference>
<dbReference type="PANTHER" id="PTHR30461:SF2">
    <property type="entry name" value="SERINE RECOMBINASE PINE-RELATED"/>
    <property type="match status" value="1"/>
</dbReference>
<dbReference type="EMBL" id="CP017962">
    <property type="protein sequence ID" value="APC48267.1"/>
    <property type="molecule type" value="Genomic_DNA"/>
</dbReference>
<sequence>MIGIYIRVSTIEQVKEGYSISAQRERLTAFCKAQGWSNYKFYVDEGISGRSTNRPELEKLINDVQQDKIRMILVYKLDRFTRSVLDLHKMLEVLDKHGCTFKSATEPYDTSTAMGRMFITIVAAMAQWEVENSSERIKMALEEKVSKGERVGNVPYGFDLNEEEKLVANEKANIVLDMIDKLKSGWSAMRIADYLTNTNDDKGKWLANTVLRILRNPALYGSTRWNDRIYENTHEGLISKEEYLKIQQILEDRTHTRLRNVKNTYVFQNKIVCPECGKIMSVNRFIRKRADGSNYEGAVYRCQPCAKSKKFTKSPSDQVLRKALYEYMENVTFEQFKLPEQKENPHIEELKKVEKKREKFQRAWANDLMTDGEFKKLMNETKEIYDDLKAKTQENNQEYIINPEEIKDIVISFNDGFKYLDDEHKREFISRFIRKIEIEIIETPPKRKDRSLRGQYKTVISNIVFM</sequence>
<dbReference type="RefSeq" id="WP_071648891.1">
    <property type="nucleotide sequence ID" value="NZ_CP017962.1"/>
</dbReference>
<dbReference type="SUPFAM" id="SSF53041">
    <property type="entry name" value="Resolvase-like"/>
    <property type="match status" value="1"/>
</dbReference>
<dbReference type="PROSITE" id="PS51737">
    <property type="entry name" value="RECOMBINASE_DNA_BIND"/>
    <property type="match status" value="1"/>
</dbReference>
<name>A0AAC9J0F3_VIRHA</name>
<dbReference type="SMART" id="SM00857">
    <property type="entry name" value="Resolvase"/>
    <property type="match status" value="1"/>
</dbReference>
<gene>
    <name evidence="8" type="ORF">BME96_08840</name>
</gene>
<feature type="domain" description="Recombinase" evidence="7">
    <location>
        <begin position="155"/>
        <end position="256"/>
    </location>
</feature>
<keyword evidence="2" id="KW-0238">DNA-binding</keyword>
<dbReference type="AlphaFoldDB" id="A0AAC9J0F3"/>
<evidence type="ECO:0000259" key="6">
    <source>
        <dbReference type="PROSITE" id="PS51736"/>
    </source>
</evidence>
<evidence type="ECO:0000256" key="2">
    <source>
        <dbReference type="ARBA" id="ARBA00023125"/>
    </source>
</evidence>
<dbReference type="InterPro" id="IPR011109">
    <property type="entry name" value="DNA_bind_recombinase_dom"/>
</dbReference>
<dbReference type="InterPro" id="IPR006119">
    <property type="entry name" value="Resolv_N"/>
</dbReference>
<evidence type="ECO:0000256" key="1">
    <source>
        <dbReference type="ARBA" id="ARBA00022908"/>
    </source>
</evidence>
<reference evidence="8 9" key="1">
    <citation type="submission" date="2016-11" db="EMBL/GenBank/DDBJ databases">
        <title>Complete genome sequencing of Virgibacillus halodenitrificans PDB-F2.</title>
        <authorList>
            <person name="Sun Z."/>
            <person name="Zhou Y."/>
            <person name="Li H."/>
        </authorList>
    </citation>
    <scope>NUCLEOTIDE SEQUENCE [LARGE SCALE GENOMIC DNA]</scope>
    <source>
        <strain evidence="8 9">PDB-F2</strain>
    </source>
</reference>
<dbReference type="Gene3D" id="3.40.50.1390">
    <property type="entry name" value="Resolvase, N-terminal catalytic domain"/>
    <property type="match status" value="1"/>
</dbReference>
<dbReference type="GeneID" id="71514499"/>
<dbReference type="Proteomes" id="UP000182945">
    <property type="component" value="Chromosome"/>
</dbReference>
<evidence type="ECO:0000313" key="9">
    <source>
        <dbReference type="Proteomes" id="UP000182945"/>
    </source>
</evidence>
<dbReference type="GO" id="GO:0000150">
    <property type="term" value="F:DNA strand exchange activity"/>
    <property type="evidence" value="ECO:0007669"/>
    <property type="project" value="InterPro"/>
</dbReference>
<dbReference type="KEGG" id="vhl:BME96_08840"/>
<dbReference type="Gene3D" id="3.90.1750.20">
    <property type="entry name" value="Putative Large Serine Recombinase, Chain B, Domain 2"/>
    <property type="match status" value="1"/>
</dbReference>
<proteinExistence type="predicted"/>
<dbReference type="Pfam" id="PF00239">
    <property type="entry name" value="Resolvase"/>
    <property type="match status" value="1"/>
</dbReference>
<organism evidence="8 9">
    <name type="scientific">Virgibacillus halodenitrificans</name>
    <name type="common">Bacillus halodenitrificans</name>
    <dbReference type="NCBI Taxonomy" id="1482"/>
    <lineage>
        <taxon>Bacteria</taxon>
        <taxon>Bacillati</taxon>
        <taxon>Bacillota</taxon>
        <taxon>Bacilli</taxon>
        <taxon>Bacillales</taxon>
        <taxon>Bacillaceae</taxon>
        <taxon>Virgibacillus</taxon>
    </lineage>
</organism>
<dbReference type="InterPro" id="IPR006118">
    <property type="entry name" value="Recombinase_CS"/>
</dbReference>
<keyword evidence="3" id="KW-0233">DNA recombination</keyword>
<dbReference type="PANTHER" id="PTHR30461">
    <property type="entry name" value="DNA-INVERTASE FROM LAMBDOID PROPHAGE"/>
    <property type="match status" value="1"/>
</dbReference>
<dbReference type="InterPro" id="IPR038109">
    <property type="entry name" value="DNA_bind_recomb_sf"/>
</dbReference>
<dbReference type="PROSITE" id="PS00397">
    <property type="entry name" value="RECOMBINASES_1"/>
    <property type="match status" value="1"/>
</dbReference>
<feature type="domain" description="Resolvase/invertase-type recombinase catalytic" evidence="6">
    <location>
        <begin position="1"/>
        <end position="148"/>
    </location>
</feature>
<evidence type="ECO:0000259" key="7">
    <source>
        <dbReference type="PROSITE" id="PS51737"/>
    </source>
</evidence>
<evidence type="ECO:0000256" key="4">
    <source>
        <dbReference type="PIRSR" id="PIRSR606118-50"/>
    </source>
</evidence>
<dbReference type="InterPro" id="IPR050639">
    <property type="entry name" value="SSR_resolvase"/>
</dbReference>